<feature type="transmembrane region" description="Helical" evidence="7">
    <location>
        <begin position="74"/>
        <end position="93"/>
    </location>
</feature>
<evidence type="ECO:0000313" key="13">
    <source>
        <dbReference type="Proteomes" id="UP000265930"/>
    </source>
</evidence>
<dbReference type="Proteomes" id="UP000656077">
    <property type="component" value="Unassembled WGS sequence"/>
</dbReference>
<dbReference type="Gene3D" id="1.10.3720.10">
    <property type="entry name" value="MetI-like"/>
    <property type="match status" value="1"/>
</dbReference>
<dbReference type="RefSeq" id="WP_079441289.1">
    <property type="nucleotide sequence ID" value="NZ_JBLZIA010000012.1"/>
</dbReference>
<dbReference type="EMBL" id="MZGT01000057">
    <property type="protein sequence ID" value="OPJ59151.1"/>
    <property type="molecule type" value="Genomic_DNA"/>
</dbReference>
<name>A0A1V4IGM6_9CLOT</name>
<dbReference type="EMBL" id="WSRQ01000007">
    <property type="protein sequence ID" value="MVX63232.1"/>
    <property type="molecule type" value="Genomic_DNA"/>
</dbReference>
<evidence type="ECO:0000256" key="1">
    <source>
        <dbReference type="ARBA" id="ARBA00004651"/>
    </source>
</evidence>
<evidence type="ECO:0000256" key="6">
    <source>
        <dbReference type="ARBA" id="ARBA00023136"/>
    </source>
</evidence>
<comment type="subcellular location">
    <subcellularLocation>
        <location evidence="1 7">Cell membrane</location>
        <topology evidence="1 7">Multi-pass membrane protein</topology>
    </subcellularLocation>
</comment>
<dbReference type="SUPFAM" id="SSF161098">
    <property type="entry name" value="MetI-like"/>
    <property type="match status" value="1"/>
</dbReference>
<evidence type="ECO:0000313" key="10">
    <source>
        <dbReference type="EMBL" id="OPJ59151.1"/>
    </source>
</evidence>
<evidence type="ECO:0000256" key="7">
    <source>
        <dbReference type="RuleBase" id="RU363032"/>
    </source>
</evidence>
<keyword evidence="12" id="KW-1185">Reference proteome</keyword>
<dbReference type="CDD" id="cd06261">
    <property type="entry name" value="TM_PBP2"/>
    <property type="match status" value="1"/>
</dbReference>
<feature type="transmembrane region" description="Helical" evidence="7">
    <location>
        <begin position="128"/>
        <end position="148"/>
    </location>
</feature>
<dbReference type="InterPro" id="IPR035906">
    <property type="entry name" value="MetI-like_sf"/>
</dbReference>
<keyword evidence="2 7" id="KW-0813">Transport</keyword>
<evidence type="ECO:0000313" key="9">
    <source>
        <dbReference type="EMBL" id="MVX63232.1"/>
    </source>
</evidence>
<dbReference type="PANTHER" id="PTHR30151">
    <property type="entry name" value="ALKANE SULFONATE ABC TRANSPORTER-RELATED, MEMBRANE SUBUNIT"/>
    <property type="match status" value="1"/>
</dbReference>
<dbReference type="GO" id="GO:0005886">
    <property type="term" value="C:plasma membrane"/>
    <property type="evidence" value="ECO:0007669"/>
    <property type="project" value="UniProtKB-SubCell"/>
</dbReference>
<evidence type="ECO:0000259" key="8">
    <source>
        <dbReference type="PROSITE" id="PS50928"/>
    </source>
</evidence>
<feature type="transmembrane region" description="Helical" evidence="7">
    <location>
        <begin position="224"/>
        <end position="246"/>
    </location>
</feature>
<accession>A0A1V4IGM6</accession>
<dbReference type="STRING" id="225345.CLCHR_36230"/>
<keyword evidence="4 7" id="KW-0812">Transmembrane</keyword>
<evidence type="ECO:0000313" key="12">
    <source>
        <dbReference type="Proteomes" id="UP000191056"/>
    </source>
</evidence>
<dbReference type="AlphaFoldDB" id="A0A1V4IGM6"/>
<sequence>MISRKEKYTVNLVWAISIFIVWELAAFFLEQVIHDPMAAAKLPYPHSVLISIAVNFTDLISAAGLTFSRAVFGFALGAAIGFILAIIMSLSKIAEKISLPYLIVSQMIPVLGLAPIIFTLVRDMNLSRIVIAAYITFFPVSVNMLSGLNSVESDKKELLYSYAARKKSIYYKLMIPYSMPYLFAGLKIAAPMSITASILVDMLGSSGGIGVKLLYSLYSGTKDVFWASVVTSALMGILSYFIVILFEKICMPWRKQTT</sequence>
<dbReference type="GO" id="GO:0055085">
    <property type="term" value="P:transmembrane transport"/>
    <property type="evidence" value="ECO:0007669"/>
    <property type="project" value="InterPro"/>
</dbReference>
<evidence type="ECO:0000313" key="11">
    <source>
        <dbReference type="EMBL" id="RII33871.1"/>
    </source>
</evidence>
<dbReference type="Proteomes" id="UP000191056">
    <property type="component" value="Unassembled WGS sequence"/>
</dbReference>
<dbReference type="PANTHER" id="PTHR30151:SF0">
    <property type="entry name" value="ABC TRANSPORTER PERMEASE PROTEIN MJ0413-RELATED"/>
    <property type="match status" value="1"/>
</dbReference>
<dbReference type="InterPro" id="IPR000515">
    <property type="entry name" value="MetI-like"/>
</dbReference>
<evidence type="ECO:0000256" key="4">
    <source>
        <dbReference type="ARBA" id="ARBA00022692"/>
    </source>
</evidence>
<keyword evidence="3" id="KW-1003">Cell membrane</keyword>
<dbReference type="EMBL" id="QXDJ01000003">
    <property type="protein sequence ID" value="RII33871.1"/>
    <property type="molecule type" value="Genomic_DNA"/>
</dbReference>
<dbReference type="PROSITE" id="PS50928">
    <property type="entry name" value="ABC_TM1"/>
    <property type="match status" value="1"/>
</dbReference>
<dbReference type="Proteomes" id="UP000265930">
    <property type="component" value="Unassembled WGS sequence"/>
</dbReference>
<reference evidence="9" key="3">
    <citation type="submission" date="2019-12" db="EMBL/GenBank/DDBJ databases">
        <title>Microbes associate with the intestines of laboratory mice.</title>
        <authorList>
            <person name="Navarre W."/>
            <person name="Wong E."/>
        </authorList>
    </citation>
    <scope>NUCLEOTIDE SEQUENCE</scope>
    <source>
        <strain evidence="9">NM79_F5</strain>
    </source>
</reference>
<reference evidence="10 12" key="1">
    <citation type="submission" date="2017-03" db="EMBL/GenBank/DDBJ databases">
        <title>Genome sequence of Clostridium chromiireducens DSM 23318.</title>
        <authorList>
            <person name="Poehlein A."/>
            <person name="Daniel R."/>
        </authorList>
    </citation>
    <scope>NUCLEOTIDE SEQUENCE [LARGE SCALE GENOMIC DNA]</scope>
    <source>
        <strain evidence="10 12">DSM 23318</strain>
    </source>
</reference>
<comment type="caution">
    <text evidence="10">The sequence shown here is derived from an EMBL/GenBank/DDBJ whole genome shotgun (WGS) entry which is preliminary data.</text>
</comment>
<dbReference type="OrthoDB" id="9804353at2"/>
<evidence type="ECO:0000256" key="3">
    <source>
        <dbReference type="ARBA" id="ARBA00022475"/>
    </source>
</evidence>
<keyword evidence="6 7" id="KW-0472">Membrane</keyword>
<protein>
    <submittedName>
        <fullName evidence="9 11">ABC transporter permease</fullName>
    </submittedName>
    <submittedName>
        <fullName evidence="10">Putative aliphatic sulfonates transport permease protein SsuC</fullName>
    </submittedName>
</protein>
<feature type="transmembrane region" description="Helical" evidence="7">
    <location>
        <begin position="12"/>
        <end position="29"/>
    </location>
</feature>
<evidence type="ECO:0000256" key="5">
    <source>
        <dbReference type="ARBA" id="ARBA00022989"/>
    </source>
</evidence>
<comment type="similarity">
    <text evidence="7">Belongs to the binding-protein-dependent transport system permease family.</text>
</comment>
<keyword evidence="5 7" id="KW-1133">Transmembrane helix</keyword>
<dbReference type="Pfam" id="PF00528">
    <property type="entry name" value="BPD_transp_1"/>
    <property type="match status" value="1"/>
</dbReference>
<gene>
    <name evidence="10" type="primary">ssuC_11</name>
    <name evidence="10" type="ORF">CLCHR_36230</name>
    <name evidence="11" type="ORF">D2A34_11820</name>
    <name evidence="9" type="ORF">GKZ28_05900</name>
</gene>
<reference evidence="11 13" key="2">
    <citation type="submission" date="2018-08" db="EMBL/GenBank/DDBJ databases">
        <title>Genome of Clostridium chromiireducens C1, DSM12136.</title>
        <authorList>
            <person name="Xing M."/>
            <person name="Wei Y."/>
            <person name="Ang E.L."/>
            <person name="Zhao H."/>
            <person name="Zhang Y."/>
        </authorList>
    </citation>
    <scope>NUCLEOTIDE SEQUENCE [LARGE SCALE GENOMIC DNA]</scope>
    <source>
        <strain evidence="11 13">C1</strain>
    </source>
</reference>
<feature type="transmembrane region" description="Helical" evidence="7">
    <location>
        <begin position="99"/>
        <end position="121"/>
    </location>
</feature>
<organism evidence="10 12">
    <name type="scientific">Clostridium chromiireducens</name>
    <dbReference type="NCBI Taxonomy" id="225345"/>
    <lineage>
        <taxon>Bacteria</taxon>
        <taxon>Bacillati</taxon>
        <taxon>Bacillota</taxon>
        <taxon>Clostridia</taxon>
        <taxon>Eubacteriales</taxon>
        <taxon>Clostridiaceae</taxon>
        <taxon>Clostridium</taxon>
    </lineage>
</organism>
<feature type="domain" description="ABC transmembrane type-1" evidence="8">
    <location>
        <begin position="63"/>
        <end position="247"/>
    </location>
</feature>
<evidence type="ECO:0000256" key="2">
    <source>
        <dbReference type="ARBA" id="ARBA00022448"/>
    </source>
</evidence>
<proteinExistence type="inferred from homology"/>